<dbReference type="Proteomes" id="UP000322214">
    <property type="component" value="Chromosome"/>
</dbReference>
<name>A0A5B9PAM8_9BACT</name>
<proteinExistence type="predicted"/>
<dbReference type="STRING" id="980251.GCA_001642875_03127"/>
<sequence length="78" mass="8872">MVLKTFRYRCIGCQCLLACHLPFSPHRLILGGFLTTVLSGCFLFREYEFMPVIFGFTMIATMLVIHKLKTAHGVMGSR</sequence>
<organism evidence="2 3">
    <name type="scientific">Mariniblastus fucicola</name>
    <dbReference type="NCBI Taxonomy" id="980251"/>
    <lineage>
        <taxon>Bacteria</taxon>
        <taxon>Pseudomonadati</taxon>
        <taxon>Planctomycetota</taxon>
        <taxon>Planctomycetia</taxon>
        <taxon>Pirellulales</taxon>
        <taxon>Pirellulaceae</taxon>
        <taxon>Mariniblastus</taxon>
    </lineage>
</organism>
<keyword evidence="1" id="KW-0812">Transmembrane</keyword>
<evidence type="ECO:0000313" key="2">
    <source>
        <dbReference type="EMBL" id="QEG21990.1"/>
    </source>
</evidence>
<keyword evidence="1" id="KW-0472">Membrane</keyword>
<dbReference type="AlphaFoldDB" id="A0A5B9PAM8"/>
<keyword evidence="3" id="KW-1185">Reference proteome</keyword>
<dbReference type="KEGG" id="mff:MFFC18_18510"/>
<reference evidence="2 3" key="1">
    <citation type="submission" date="2019-08" db="EMBL/GenBank/DDBJ databases">
        <title>Deep-cultivation of Planctomycetes and their phenomic and genomic characterization uncovers novel biology.</title>
        <authorList>
            <person name="Wiegand S."/>
            <person name="Jogler M."/>
            <person name="Boedeker C."/>
            <person name="Pinto D."/>
            <person name="Vollmers J."/>
            <person name="Rivas-Marin E."/>
            <person name="Kohn T."/>
            <person name="Peeters S.H."/>
            <person name="Heuer A."/>
            <person name="Rast P."/>
            <person name="Oberbeckmann S."/>
            <person name="Bunk B."/>
            <person name="Jeske O."/>
            <person name="Meyerdierks A."/>
            <person name="Storesund J.E."/>
            <person name="Kallscheuer N."/>
            <person name="Luecker S."/>
            <person name="Lage O.M."/>
            <person name="Pohl T."/>
            <person name="Merkel B.J."/>
            <person name="Hornburger P."/>
            <person name="Mueller R.-W."/>
            <person name="Bruemmer F."/>
            <person name="Labrenz M."/>
            <person name="Spormann A.M."/>
            <person name="Op den Camp H."/>
            <person name="Overmann J."/>
            <person name="Amann R."/>
            <person name="Jetten M.S.M."/>
            <person name="Mascher T."/>
            <person name="Medema M.H."/>
            <person name="Devos D.P."/>
            <person name="Kaster A.-K."/>
            <person name="Ovreas L."/>
            <person name="Rohde M."/>
            <person name="Galperin M.Y."/>
            <person name="Jogler C."/>
        </authorList>
    </citation>
    <scope>NUCLEOTIDE SEQUENCE [LARGE SCALE GENOMIC DNA]</scope>
    <source>
        <strain evidence="2 3">FC18</strain>
    </source>
</reference>
<accession>A0A5B9PAM8</accession>
<keyword evidence="1" id="KW-1133">Transmembrane helix</keyword>
<protein>
    <submittedName>
        <fullName evidence="2">Uncharacterized protein</fullName>
    </submittedName>
</protein>
<feature type="transmembrane region" description="Helical" evidence="1">
    <location>
        <begin position="49"/>
        <end position="68"/>
    </location>
</feature>
<gene>
    <name evidence="2" type="ORF">MFFC18_18510</name>
</gene>
<evidence type="ECO:0000256" key="1">
    <source>
        <dbReference type="SAM" id="Phobius"/>
    </source>
</evidence>
<dbReference type="EMBL" id="CP042912">
    <property type="protein sequence ID" value="QEG21990.1"/>
    <property type="molecule type" value="Genomic_DNA"/>
</dbReference>
<evidence type="ECO:0000313" key="3">
    <source>
        <dbReference type="Proteomes" id="UP000322214"/>
    </source>
</evidence>